<evidence type="ECO:0000313" key="2">
    <source>
        <dbReference type="EMBL" id="RJF91695.1"/>
    </source>
</evidence>
<dbReference type="PANTHER" id="PTHR42879">
    <property type="entry name" value="3-OXOACYL-(ACYL-CARRIER-PROTEIN) REDUCTASE"/>
    <property type="match status" value="1"/>
</dbReference>
<dbReference type="PRINTS" id="PR00081">
    <property type="entry name" value="GDHRDH"/>
</dbReference>
<accession>A0A3A3FK32</accession>
<dbReference type="Gene3D" id="3.40.50.720">
    <property type="entry name" value="NAD(P)-binding Rossmann-like Domain"/>
    <property type="match status" value="1"/>
</dbReference>
<dbReference type="Proteomes" id="UP000265955">
    <property type="component" value="Unassembled WGS sequence"/>
</dbReference>
<evidence type="ECO:0000313" key="3">
    <source>
        <dbReference type="Proteomes" id="UP000265955"/>
    </source>
</evidence>
<name>A0A3A3FK32_9BURK</name>
<dbReference type="AlphaFoldDB" id="A0A3A3FK32"/>
<proteinExistence type="inferred from homology"/>
<organism evidence="2 3">
    <name type="scientific">Noviherbaspirillum saxi</name>
    <dbReference type="NCBI Taxonomy" id="2320863"/>
    <lineage>
        <taxon>Bacteria</taxon>
        <taxon>Pseudomonadati</taxon>
        <taxon>Pseudomonadota</taxon>
        <taxon>Betaproteobacteria</taxon>
        <taxon>Burkholderiales</taxon>
        <taxon>Oxalobacteraceae</taxon>
        <taxon>Noviherbaspirillum</taxon>
    </lineage>
</organism>
<comment type="similarity">
    <text evidence="1">Belongs to the short-chain dehydrogenases/reductases (SDR) family.</text>
</comment>
<dbReference type="PANTHER" id="PTHR42879:SF6">
    <property type="entry name" value="NADPH-DEPENDENT REDUCTASE BACG"/>
    <property type="match status" value="1"/>
</dbReference>
<dbReference type="Pfam" id="PF13561">
    <property type="entry name" value="adh_short_C2"/>
    <property type="match status" value="1"/>
</dbReference>
<dbReference type="InterPro" id="IPR050259">
    <property type="entry name" value="SDR"/>
</dbReference>
<keyword evidence="3" id="KW-1185">Reference proteome</keyword>
<comment type="caution">
    <text evidence="2">The sequence shown here is derived from an EMBL/GenBank/DDBJ whole genome shotgun (WGS) entry which is preliminary data.</text>
</comment>
<sequence>MDLGIAGKVAFVSGGSKGIGRQCAEMLARDGCKVIVAARGQEAIDETVKAIRAAGGEATGISADLTSESGVLGAVQAARDAYGAPDIVITNVHGPGPGDFFDHSGEDFVDAFRDLALSVIFLARATLPQMKERGWGRLVTIGSGAAKEPPSELKHILANTARASVVSLNKSLANEFSQYGITVNTLATGWIGSERMYAYLDHVAEEKGITREGAMQMLKGLIPVGRPGKPEEMASLAVFLCSAQASYITGNLIAVDGGLHRSAW</sequence>
<evidence type="ECO:0000256" key="1">
    <source>
        <dbReference type="ARBA" id="ARBA00006484"/>
    </source>
</evidence>
<dbReference type="InterPro" id="IPR002347">
    <property type="entry name" value="SDR_fam"/>
</dbReference>
<protein>
    <submittedName>
        <fullName evidence="2">SDR family oxidoreductase</fullName>
    </submittedName>
</protein>
<dbReference type="EMBL" id="QYUO01000003">
    <property type="protein sequence ID" value="RJF91695.1"/>
    <property type="molecule type" value="Genomic_DNA"/>
</dbReference>
<dbReference type="RefSeq" id="WP_119771593.1">
    <property type="nucleotide sequence ID" value="NZ_QYUO01000003.1"/>
</dbReference>
<dbReference type="OrthoDB" id="9803333at2"/>
<reference evidence="3" key="1">
    <citation type="submission" date="2018-09" db="EMBL/GenBank/DDBJ databases">
        <authorList>
            <person name="Zhu H."/>
        </authorList>
    </citation>
    <scope>NUCLEOTIDE SEQUENCE [LARGE SCALE GENOMIC DNA]</scope>
    <source>
        <strain evidence="3">K1R23-30</strain>
    </source>
</reference>
<gene>
    <name evidence="2" type="ORF">D3871_23665</name>
</gene>
<dbReference type="InterPro" id="IPR036291">
    <property type="entry name" value="NAD(P)-bd_dom_sf"/>
</dbReference>
<dbReference type="SUPFAM" id="SSF51735">
    <property type="entry name" value="NAD(P)-binding Rossmann-fold domains"/>
    <property type="match status" value="1"/>
</dbReference>
<dbReference type="FunFam" id="3.40.50.720:FF:000084">
    <property type="entry name" value="Short-chain dehydrogenase reductase"/>
    <property type="match status" value="1"/>
</dbReference>